<protein>
    <submittedName>
        <fullName evidence="1">Uncharacterized protein</fullName>
    </submittedName>
</protein>
<gene>
    <name evidence="1" type="ORF">QBC33DRAFT_545576</name>
</gene>
<dbReference type="AlphaFoldDB" id="A0AAJ0BV36"/>
<reference evidence="1" key="1">
    <citation type="submission" date="2023-06" db="EMBL/GenBank/DDBJ databases">
        <title>Genome-scale phylogeny and comparative genomics of the fungal order Sordariales.</title>
        <authorList>
            <consortium name="Lawrence Berkeley National Laboratory"/>
            <person name="Hensen N."/>
            <person name="Bonometti L."/>
            <person name="Westerberg I."/>
            <person name="Brannstrom I.O."/>
            <person name="Guillou S."/>
            <person name="Cros-Aarteil S."/>
            <person name="Calhoun S."/>
            <person name="Haridas S."/>
            <person name="Kuo A."/>
            <person name="Mondo S."/>
            <person name="Pangilinan J."/>
            <person name="Riley R."/>
            <person name="Labutti K."/>
            <person name="Andreopoulos B."/>
            <person name="Lipzen A."/>
            <person name="Chen C."/>
            <person name="Yanf M."/>
            <person name="Daum C."/>
            <person name="Ng V."/>
            <person name="Clum A."/>
            <person name="Steindorff A."/>
            <person name="Ohm R."/>
            <person name="Martin F."/>
            <person name="Silar P."/>
            <person name="Natvig D."/>
            <person name="Lalanne C."/>
            <person name="Gautier V."/>
            <person name="Ament-Velasquez S.L."/>
            <person name="Kruys A."/>
            <person name="Hutchinson M.I."/>
            <person name="Powell A.J."/>
            <person name="Barry K."/>
            <person name="Miller A.N."/>
            <person name="Grigoriev I.V."/>
            <person name="Debuchy R."/>
            <person name="Gladieux P."/>
            <person name="Thoren M.H."/>
            <person name="Johannesson H."/>
        </authorList>
    </citation>
    <scope>NUCLEOTIDE SEQUENCE</scope>
    <source>
        <strain evidence="1">8032-3</strain>
    </source>
</reference>
<dbReference type="GeneID" id="85311759"/>
<evidence type="ECO:0000313" key="2">
    <source>
        <dbReference type="Proteomes" id="UP001244011"/>
    </source>
</evidence>
<organism evidence="1 2">
    <name type="scientific">Phialemonium atrogriseum</name>
    <dbReference type="NCBI Taxonomy" id="1093897"/>
    <lineage>
        <taxon>Eukaryota</taxon>
        <taxon>Fungi</taxon>
        <taxon>Dikarya</taxon>
        <taxon>Ascomycota</taxon>
        <taxon>Pezizomycotina</taxon>
        <taxon>Sordariomycetes</taxon>
        <taxon>Sordariomycetidae</taxon>
        <taxon>Cephalothecales</taxon>
        <taxon>Cephalothecaceae</taxon>
        <taxon>Phialemonium</taxon>
    </lineage>
</organism>
<dbReference type="RefSeq" id="XP_060281252.1">
    <property type="nucleotide sequence ID" value="XM_060428572.1"/>
</dbReference>
<dbReference type="EMBL" id="MU839017">
    <property type="protein sequence ID" value="KAK1765039.1"/>
    <property type="molecule type" value="Genomic_DNA"/>
</dbReference>
<accession>A0AAJ0BV36</accession>
<comment type="caution">
    <text evidence="1">The sequence shown here is derived from an EMBL/GenBank/DDBJ whole genome shotgun (WGS) entry which is preliminary data.</text>
</comment>
<keyword evidence="2" id="KW-1185">Reference proteome</keyword>
<proteinExistence type="predicted"/>
<dbReference type="Proteomes" id="UP001244011">
    <property type="component" value="Unassembled WGS sequence"/>
</dbReference>
<sequence length="105" mass="12272">MASSTVKYSKVRSWVFGCCWGLVWLNMNRGTTVAAYTRRFTFQYHNLLVTRERRRYCGLNNLDARFIWFERVGECRETLHHRCSGRSPRNGRVSLAMLIGGKHGL</sequence>
<name>A0AAJ0BV36_9PEZI</name>
<evidence type="ECO:0000313" key="1">
    <source>
        <dbReference type="EMBL" id="KAK1765039.1"/>
    </source>
</evidence>